<comment type="caution">
    <text evidence="2">The sequence shown here is derived from an EMBL/GenBank/DDBJ whole genome shotgun (WGS) entry which is preliminary data.</text>
</comment>
<protein>
    <recommendedName>
        <fullName evidence="4">PKD domain-containing protein</fullName>
    </recommendedName>
</protein>
<accession>A0A1G2KWJ1</accession>
<dbReference type="AlphaFoldDB" id="A0A1G2KWJ1"/>
<feature type="chain" id="PRO_5009583480" description="PKD domain-containing protein" evidence="1">
    <location>
        <begin position="23"/>
        <end position="328"/>
    </location>
</feature>
<feature type="signal peptide" evidence="1">
    <location>
        <begin position="1"/>
        <end position="22"/>
    </location>
</feature>
<proteinExistence type="predicted"/>
<evidence type="ECO:0008006" key="4">
    <source>
        <dbReference type="Google" id="ProtNLM"/>
    </source>
</evidence>
<evidence type="ECO:0000313" key="2">
    <source>
        <dbReference type="EMBL" id="OHA03796.1"/>
    </source>
</evidence>
<name>A0A1G2KWJ1_9BACT</name>
<evidence type="ECO:0000313" key="3">
    <source>
        <dbReference type="Proteomes" id="UP000177177"/>
    </source>
</evidence>
<sequence length="328" mass="35272">MTMKYLSFFFLFGLLAWGTAGAQALPAPVSLIASPPAPSPGEKITVTAATPSFDRHTAYFSWTIDGRHRPDLSGAGKGTIELTAGNIGSSQRVAVSVSRKSAAAGLAGGEAALTIRVVDLTLTYVAETLVPVWYRGKALPVPDAVVGVVAIPEFVIDGRRIPPERLIYRWGLDDEQNALSGIGEQVFRVRTSDLPGTSHEVKVRVEDEDGKVRREGIFYIVPYAPVLTIYSSSPLGGVEFRTAQRFTGGRGLFDFLAEPFFFPVAARRDLVWQWQIDGQPFAGNTGAPHLITIDTGGYPQGPLSVTASAHIPNSFLSHASAILAFFLQ</sequence>
<evidence type="ECO:0000256" key="1">
    <source>
        <dbReference type="SAM" id="SignalP"/>
    </source>
</evidence>
<dbReference type="EMBL" id="MHQN01000012">
    <property type="protein sequence ID" value="OHA03796.1"/>
    <property type="molecule type" value="Genomic_DNA"/>
</dbReference>
<keyword evidence="1" id="KW-0732">Signal</keyword>
<gene>
    <name evidence="2" type="ORF">A3C92_03945</name>
</gene>
<dbReference type="Proteomes" id="UP000177177">
    <property type="component" value="Unassembled WGS sequence"/>
</dbReference>
<organism evidence="2 3">
    <name type="scientific">Candidatus Sungbacteria bacterium RIFCSPHIGHO2_02_FULL_53_17</name>
    <dbReference type="NCBI Taxonomy" id="1802275"/>
    <lineage>
        <taxon>Bacteria</taxon>
        <taxon>Candidatus Sungiibacteriota</taxon>
    </lineage>
</organism>
<reference evidence="2 3" key="1">
    <citation type="journal article" date="2016" name="Nat. Commun.">
        <title>Thousands of microbial genomes shed light on interconnected biogeochemical processes in an aquifer system.</title>
        <authorList>
            <person name="Anantharaman K."/>
            <person name="Brown C.T."/>
            <person name="Hug L.A."/>
            <person name="Sharon I."/>
            <person name="Castelle C.J."/>
            <person name="Probst A.J."/>
            <person name="Thomas B.C."/>
            <person name="Singh A."/>
            <person name="Wilkins M.J."/>
            <person name="Karaoz U."/>
            <person name="Brodie E.L."/>
            <person name="Williams K.H."/>
            <person name="Hubbard S.S."/>
            <person name="Banfield J.F."/>
        </authorList>
    </citation>
    <scope>NUCLEOTIDE SEQUENCE [LARGE SCALE GENOMIC DNA]</scope>
</reference>